<proteinExistence type="predicted"/>
<organism evidence="1 2">
    <name type="scientific">Paraburkholderia solisilvae</name>
    <dbReference type="NCBI Taxonomy" id="624376"/>
    <lineage>
        <taxon>Bacteria</taxon>
        <taxon>Pseudomonadati</taxon>
        <taxon>Pseudomonadota</taxon>
        <taxon>Betaproteobacteria</taxon>
        <taxon>Burkholderiales</taxon>
        <taxon>Burkholderiaceae</taxon>
        <taxon>Paraburkholderia</taxon>
    </lineage>
</organism>
<keyword evidence="2" id="KW-1185">Reference proteome</keyword>
<reference evidence="1 2" key="1">
    <citation type="submission" date="2020-04" db="EMBL/GenBank/DDBJ databases">
        <authorList>
            <person name="De Canck E."/>
        </authorList>
    </citation>
    <scope>NUCLEOTIDE SEQUENCE [LARGE SCALE GENOMIC DNA]</scope>
    <source>
        <strain evidence="1 2">LMG 29739</strain>
    </source>
</reference>
<sequence>MTTTPAPARRLLLTGAFDVERWRHLLHRCSGDIGANGRKSARLPDIKGRTKRLFVSALALLSFATCVHAQSSASGPIATVSGVLQFEREQRDFVAMLDNQAFDRFDANTLIHFDDAGNANDTLTRMLVQTDAGPVLYDFRRHPPLVQRSGRRMTVKRVFWQRDEVVMQGSQGWFRLLGGQLTKLQSSSTTYH</sequence>
<dbReference type="EMBL" id="CADIKF010000014">
    <property type="protein sequence ID" value="CAB3755619.1"/>
    <property type="molecule type" value="Genomic_DNA"/>
</dbReference>
<accession>A0A6J5DN30</accession>
<dbReference type="AlphaFoldDB" id="A0A6J5DN30"/>
<protein>
    <submittedName>
        <fullName evidence="1">Uncharacterized protein</fullName>
    </submittedName>
</protein>
<dbReference type="Proteomes" id="UP000494329">
    <property type="component" value="Unassembled WGS sequence"/>
</dbReference>
<evidence type="ECO:0000313" key="2">
    <source>
        <dbReference type="Proteomes" id="UP000494329"/>
    </source>
</evidence>
<evidence type="ECO:0000313" key="1">
    <source>
        <dbReference type="EMBL" id="CAB3755619.1"/>
    </source>
</evidence>
<gene>
    <name evidence="1" type="ORF">LMG29739_02217</name>
</gene>
<name>A0A6J5DN30_9BURK</name>